<dbReference type="InterPro" id="IPR006036">
    <property type="entry name" value="K_uptake_TrkA"/>
</dbReference>
<dbReference type="SUPFAM" id="SSF51735">
    <property type="entry name" value="NAD(P)-binding Rossmann-fold domains"/>
    <property type="match status" value="1"/>
</dbReference>
<name>A0A382TZH9_9ZZZZ</name>
<sequence>VRVIVCGAGQVGSSIARQLAGEANDVTV</sequence>
<keyword evidence="1" id="KW-0813">Transport</keyword>
<dbReference type="EMBL" id="UINC01140138">
    <property type="protein sequence ID" value="SVD27107.1"/>
    <property type="molecule type" value="Genomic_DNA"/>
</dbReference>
<feature type="non-terminal residue" evidence="4">
    <location>
        <position position="28"/>
    </location>
</feature>
<keyword evidence="1" id="KW-0633">Potassium transport</keyword>
<dbReference type="PRINTS" id="PR00335">
    <property type="entry name" value="KUPTAKETRKA"/>
</dbReference>
<dbReference type="InterPro" id="IPR036291">
    <property type="entry name" value="NAD(P)-bd_dom_sf"/>
</dbReference>
<evidence type="ECO:0000259" key="3">
    <source>
        <dbReference type="Pfam" id="PF02254"/>
    </source>
</evidence>
<feature type="non-terminal residue" evidence="4">
    <location>
        <position position="1"/>
    </location>
</feature>
<accession>A0A382TZH9</accession>
<protein>
    <recommendedName>
        <fullName evidence="3">RCK N-terminal domain-containing protein</fullName>
    </recommendedName>
</protein>
<evidence type="ECO:0000313" key="4">
    <source>
        <dbReference type="EMBL" id="SVD27107.1"/>
    </source>
</evidence>
<gene>
    <name evidence="4" type="ORF">METZ01_LOCUS379961</name>
</gene>
<dbReference type="AlphaFoldDB" id="A0A382TZH9"/>
<evidence type="ECO:0000256" key="1">
    <source>
        <dbReference type="ARBA" id="ARBA00022538"/>
    </source>
</evidence>
<evidence type="ECO:0000256" key="2">
    <source>
        <dbReference type="ARBA" id="ARBA00022958"/>
    </source>
</evidence>
<reference evidence="4" key="1">
    <citation type="submission" date="2018-05" db="EMBL/GenBank/DDBJ databases">
        <authorList>
            <person name="Lanie J.A."/>
            <person name="Ng W.-L."/>
            <person name="Kazmierczak K.M."/>
            <person name="Andrzejewski T.M."/>
            <person name="Davidsen T.M."/>
            <person name="Wayne K.J."/>
            <person name="Tettelin H."/>
            <person name="Glass J.I."/>
            <person name="Rusch D."/>
            <person name="Podicherti R."/>
            <person name="Tsui H.-C.T."/>
            <person name="Winkler M.E."/>
        </authorList>
    </citation>
    <scope>NUCLEOTIDE SEQUENCE</scope>
</reference>
<dbReference type="GO" id="GO:0005886">
    <property type="term" value="C:plasma membrane"/>
    <property type="evidence" value="ECO:0007669"/>
    <property type="project" value="InterPro"/>
</dbReference>
<keyword evidence="1" id="KW-0406">Ion transport</keyword>
<dbReference type="Gene3D" id="3.40.50.720">
    <property type="entry name" value="NAD(P)-binding Rossmann-like Domain"/>
    <property type="match status" value="1"/>
</dbReference>
<dbReference type="GO" id="GO:0015079">
    <property type="term" value="F:potassium ion transmembrane transporter activity"/>
    <property type="evidence" value="ECO:0007669"/>
    <property type="project" value="InterPro"/>
</dbReference>
<keyword evidence="2" id="KW-0630">Potassium</keyword>
<feature type="domain" description="RCK N-terminal" evidence="3">
    <location>
        <begin position="3"/>
        <end position="28"/>
    </location>
</feature>
<dbReference type="InterPro" id="IPR003148">
    <property type="entry name" value="RCK_N"/>
</dbReference>
<dbReference type="Pfam" id="PF02254">
    <property type="entry name" value="TrkA_N"/>
    <property type="match status" value="1"/>
</dbReference>
<proteinExistence type="predicted"/>
<organism evidence="4">
    <name type="scientific">marine metagenome</name>
    <dbReference type="NCBI Taxonomy" id="408172"/>
    <lineage>
        <taxon>unclassified sequences</taxon>
        <taxon>metagenomes</taxon>
        <taxon>ecological metagenomes</taxon>
    </lineage>
</organism>